<dbReference type="InterPro" id="IPR000436">
    <property type="entry name" value="Sushi_SCR_CCP_dom"/>
</dbReference>
<keyword evidence="1" id="KW-1015">Disulfide bond</keyword>
<dbReference type="SMART" id="SM00032">
    <property type="entry name" value="CCP"/>
    <property type="match status" value="1"/>
</dbReference>
<dbReference type="Pfam" id="PF00084">
    <property type="entry name" value="Sushi"/>
    <property type="match status" value="1"/>
</dbReference>
<evidence type="ECO:0000256" key="2">
    <source>
        <dbReference type="PROSITE-ProRule" id="PRU00302"/>
    </source>
</evidence>
<feature type="domain" description="Sushi" evidence="3">
    <location>
        <begin position="83"/>
        <end position="150"/>
    </location>
</feature>
<dbReference type="AlphaFoldDB" id="A0A226ETC3"/>
<evidence type="ECO:0000259" key="3">
    <source>
        <dbReference type="PROSITE" id="PS50923"/>
    </source>
</evidence>
<dbReference type="EMBL" id="LNIX01000002">
    <property type="protein sequence ID" value="OXA59856.1"/>
    <property type="molecule type" value="Genomic_DNA"/>
</dbReference>
<keyword evidence="5" id="KW-1185">Reference proteome</keyword>
<protein>
    <recommendedName>
        <fullName evidence="3">Sushi domain-containing protein</fullName>
    </recommendedName>
</protein>
<dbReference type="InterPro" id="IPR035976">
    <property type="entry name" value="Sushi/SCR/CCP_sf"/>
</dbReference>
<dbReference type="Gene3D" id="2.10.70.10">
    <property type="entry name" value="Complement Module, domain 1"/>
    <property type="match status" value="1"/>
</dbReference>
<organism evidence="4 5">
    <name type="scientific">Folsomia candida</name>
    <name type="common">Springtail</name>
    <dbReference type="NCBI Taxonomy" id="158441"/>
    <lineage>
        <taxon>Eukaryota</taxon>
        <taxon>Metazoa</taxon>
        <taxon>Ecdysozoa</taxon>
        <taxon>Arthropoda</taxon>
        <taxon>Hexapoda</taxon>
        <taxon>Collembola</taxon>
        <taxon>Entomobryomorpha</taxon>
        <taxon>Isotomoidea</taxon>
        <taxon>Isotomidae</taxon>
        <taxon>Proisotominae</taxon>
        <taxon>Folsomia</taxon>
    </lineage>
</organism>
<proteinExistence type="predicted"/>
<name>A0A226ETC3_FOLCA</name>
<dbReference type="CDD" id="cd00033">
    <property type="entry name" value="CCP"/>
    <property type="match status" value="1"/>
</dbReference>
<dbReference type="PROSITE" id="PS50923">
    <property type="entry name" value="SUSHI"/>
    <property type="match status" value="1"/>
</dbReference>
<sequence>MANNKRGIFNKGLHRHKKMHNMSLEMKMKNGGDGKRCRKVNTNTSPPPTATYCNWKSGRDLRRACFLLLLVVTLSLNIASTLASCNPPRIINGKVQVKDIPHNGKYSDNSEAIVSCEPGYHLKSGEVIYCQNNKWVASGSRVMEDQLCVSQEDRRRLLLQTFPVPSPFKYEFMHYRFAHIITKKNSNFHIKAFIFPIPAYFCVYNMSESAEFEAVELGISTQLFLQFHTQQGY</sequence>
<reference evidence="4 5" key="1">
    <citation type="submission" date="2015-12" db="EMBL/GenBank/DDBJ databases">
        <title>The genome of Folsomia candida.</title>
        <authorList>
            <person name="Faddeeva A."/>
            <person name="Derks M.F."/>
            <person name="Anvar Y."/>
            <person name="Smit S."/>
            <person name="Van Straalen N."/>
            <person name="Roelofs D."/>
        </authorList>
    </citation>
    <scope>NUCLEOTIDE SEQUENCE [LARGE SCALE GENOMIC DNA]</scope>
    <source>
        <strain evidence="4 5">VU population</strain>
        <tissue evidence="4">Whole body</tissue>
    </source>
</reference>
<keyword evidence="2" id="KW-0768">Sushi</keyword>
<comment type="caution">
    <text evidence="2">Lacks conserved residue(s) required for the propagation of feature annotation.</text>
</comment>
<dbReference type="OrthoDB" id="10577012at2759"/>
<comment type="caution">
    <text evidence="4">The sequence shown here is derived from an EMBL/GenBank/DDBJ whole genome shotgun (WGS) entry which is preliminary data.</text>
</comment>
<evidence type="ECO:0000313" key="4">
    <source>
        <dbReference type="EMBL" id="OXA59856.1"/>
    </source>
</evidence>
<accession>A0A226ETC3</accession>
<evidence type="ECO:0000313" key="5">
    <source>
        <dbReference type="Proteomes" id="UP000198287"/>
    </source>
</evidence>
<dbReference type="SUPFAM" id="SSF57535">
    <property type="entry name" value="Complement control module/SCR domain"/>
    <property type="match status" value="1"/>
</dbReference>
<evidence type="ECO:0000256" key="1">
    <source>
        <dbReference type="ARBA" id="ARBA00023157"/>
    </source>
</evidence>
<gene>
    <name evidence="4" type="ORF">Fcan01_05874</name>
</gene>
<dbReference type="Proteomes" id="UP000198287">
    <property type="component" value="Unassembled WGS sequence"/>
</dbReference>